<name>A0AAT9LE08_9FIRM</name>
<dbReference type="EMBL" id="CP062796">
    <property type="protein sequence ID" value="QUL99274.1"/>
    <property type="molecule type" value="Genomic_DNA"/>
</dbReference>
<protein>
    <submittedName>
        <fullName evidence="1">Trm112 family protein</fullName>
    </submittedName>
</protein>
<evidence type="ECO:0000313" key="1">
    <source>
        <dbReference type="EMBL" id="QUL99274.1"/>
    </source>
</evidence>
<reference evidence="1" key="1">
    <citation type="submission" date="2020-10" db="EMBL/GenBank/DDBJ databases">
        <authorList>
            <person name="Kadnikov V."/>
            <person name="Beletsky A.V."/>
            <person name="Mardanov A.V."/>
            <person name="Karnachuk O.V."/>
            <person name="Ravin N.V."/>
        </authorList>
    </citation>
    <scope>NUCLEOTIDE SEQUENCE</scope>
    <source>
        <strain evidence="1">Bu02</strain>
    </source>
</reference>
<dbReference type="Pfam" id="PF03966">
    <property type="entry name" value="Trm112p"/>
    <property type="match status" value="1"/>
</dbReference>
<gene>
    <name evidence="1" type="ORF">IMF26_04245</name>
</gene>
<accession>A0AAT9LE08</accession>
<organism evidence="1">
    <name type="scientific">Candidatus Fermentithermobacillus carboniphilus</name>
    <dbReference type="NCBI Taxonomy" id="3085328"/>
    <lineage>
        <taxon>Bacteria</taxon>
        <taxon>Bacillati</taxon>
        <taxon>Bacillota</taxon>
        <taxon>Candidatus Fermentithermobacillia</taxon>
        <taxon>Candidatus Fermentithermobacillales</taxon>
        <taxon>Candidatus Fermentithermobacillaceae</taxon>
        <taxon>Candidatus Fermentithermobacillus</taxon>
    </lineage>
</organism>
<dbReference type="Gene3D" id="2.20.25.10">
    <property type="match status" value="1"/>
</dbReference>
<dbReference type="InterPro" id="IPR005651">
    <property type="entry name" value="Trm112-like"/>
</dbReference>
<sequence length="99" mass="10978">MREHLRDLLVCPACRGELTWDIFEVENSDTQIAIEDTGVGGARAPDYDVMEGRAECSACGATYSVKDGIGAFLTPDVQREDLWEEVDSHLSAFLKENLK</sequence>
<dbReference type="KEGG" id="fcz:IMF26_04245"/>
<dbReference type="AlphaFoldDB" id="A0AAT9LE08"/>
<proteinExistence type="predicted"/>
<reference evidence="1" key="2">
    <citation type="journal article" date="2023" name="Biology">
        <title>Prokaryotic Life Associated with Coal-Fire Gas Vents Revealed by Metagenomics.</title>
        <authorList>
            <person name="Kadnikov V.V."/>
            <person name="Mardanov A.V."/>
            <person name="Beletsky A.V."/>
            <person name="Karnachuk O.V."/>
            <person name="Ravin N.V."/>
        </authorList>
    </citation>
    <scope>NUCLEOTIDE SEQUENCE</scope>
    <source>
        <strain evidence="1">Bu02</strain>
    </source>
</reference>
<dbReference type="SUPFAM" id="SSF158997">
    <property type="entry name" value="Trm112p-like"/>
    <property type="match status" value="1"/>
</dbReference>